<dbReference type="PANTHER" id="PTHR12764:SF4">
    <property type="entry name" value="INTRAFLAGELLAR TRANSPORT PROTEIN 122 HOMOLOG"/>
    <property type="match status" value="1"/>
</dbReference>
<dbReference type="SMART" id="SM00320">
    <property type="entry name" value="WD40"/>
    <property type="match status" value="7"/>
</dbReference>
<feature type="domain" description="Intraflagellar transport protein 122 homolog TPR" evidence="11">
    <location>
        <begin position="572"/>
        <end position="940"/>
    </location>
</feature>
<dbReference type="Pfam" id="PF25295">
    <property type="entry name" value="TPR_IFT122"/>
    <property type="match status" value="1"/>
</dbReference>
<name>A0A9Q0N4H4_9DIPT</name>
<dbReference type="OrthoDB" id="10255582at2759"/>
<dbReference type="Pfam" id="PF23381">
    <property type="entry name" value="Beta-prop_IFT122_1st"/>
    <property type="match status" value="2"/>
</dbReference>
<dbReference type="EMBL" id="WJQU01000002">
    <property type="protein sequence ID" value="KAJ6643007.1"/>
    <property type="molecule type" value="Genomic_DNA"/>
</dbReference>
<dbReference type="Gene3D" id="2.130.10.10">
    <property type="entry name" value="YVTN repeat-like/Quinoprotein amine dehydrogenase"/>
    <property type="match status" value="2"/>
</dbReference>
<evidence type="ECO:0000256" key="2">
    <source>
        <dbReference type="ARBA" id="ARBA00019442"/>
    </source>
</evidence>
<accession>A0A9Q0N4H4</accession>
<dbReference type="InterPro" id="IPR056153">
    <property type="entry name" value="Beta-prop_IFT122_1st"/>
</dbReference>
<dbReference type="PROSITE" id="PS50082">
    <property type="entry name" value="WD_REPEATS_2"/>
    <property type="match status" value="1"/>
</dbReference>
<evidence type="ECO:0000259" key="9">
    <source>
        <dbReference type="Pfam" id="PF23381"/>
    </source>
</evidence>
<keyword evidence="13" id="KW-1185">Reference proteome</keyword>
<dbReference type="SUPFAM" id="SSF50978">
    <property type="entry name" value="WD40 repeat-like"/>
    <property type="match status" value="2"/>
</dbReference>
<keyword evidence="6" id="KW-0966">Cell projection</keyword>
<evidence type="ECO:0000256" key="3">
    <source>
        <dbReference type="ARBA" id="ARBA00022574"/>
    </source>
</evidence>
<dbReference type="GO" id="GO:0035721">
    <property type="term" value="P:intraciliary retrograde transport"/>
    <property type="evidence" value="ECO:0007669"/>
    <property type="project" value="TreeGrafter"/>
</dbReference>
<protein>
    <recommendedName>
        <fullName evidence="2">Intraflagellar transport protein 122 homolog</fullName>
    </recommendedName>
</protein>
<evidence type="ECO:0000313" key="13">
    <source>
        <dbReference type="Proteomes" id="UP001151699"/>
    </source>
</evidence>
<evidence type="ECO:0000256" key="6">
    <source>
        <dbReference type="ARBA" id="ARBA00023273"/>
    </source>
</evidence>
<sequence>MRAIPNWIDRISEQTDSHEPTSIQSLCYSPDGNQLLVATGNRVLIYEPSEGVLLDALGAHKDTVYCVAYAKDGKKFATGGADKSVIVWTNIKDGLLKYTHNDSVLCLAFNPVSHALASCSTNDLAFWAADQKAIQKHKLGIKITCCAWTNDGQYIALGLQSGSVSIRNKAGDERGRIERLGASPISSVAWNPLNTTSDSSDMLCIIDWGQTMSFFSLGGHMIGKERSLGFDPLALGYSPDGEFITVAGCNKSIQLFTKDGIRLGMLGELHESWIWTTAISPSGGSIVMGCQDGTLASYNLTFSTVHALYRERYAFRENMCDVIIQHLVSGQKVRIKCRDLVHKVAIYRNRLAVQLPERVVLYELNSGEHQPMHYKVKEKISKKFDCSLLVVCGMNLVLCQEKKLQSLDFTGTLQREWIMDSYIRYIKVTGGPQGKEGLLLGLKNGQVWRIFLDNPLPILVTTVLSSVRCLDINAMRNKLAVVDDSGRLVVRDLLNDTMLYQDSGVNSVAWNTQLQSMICYSHTVGGLSVRVGTLPPRSPQNMTGVVVGVCGATAFCLRGNEMHNVPLALGSTMWQFVESGLFEDAYQVACLGVPINDWEDLAVAAVDALQLQVAKDAYVKVRNLPWLELINDLRERQKRGDVPKEVLQADSLAFAGKFKEAARLYQKSGYSSKALAMYSDLMMFDLAQEFLRDGDANDRKDLVRRRAEWACSVHEPRAAAELLLSAGENERAIEIVAEQGWSDVLYDIGRRLSQSDKNALELVASNLRRLKALPLAAEIYRKLGEESQVVQLHVEARDWTEAFRLAEYLPQVLPSVHLQHAQWLADSDQFLAAQEAYLFAGKPNEARKLLKNLAECAICEERFLDASYYTWLRARQYLQLEENSSMNSTEPSLNYTSLHQLSTIYYAYSTVHSYLKEPFTSSPPLTLFNTSRYVANQINVDSGMPPKGISMFAVLYTLSKQAKVLSANKLYLQVNNRLQSLKAPAGIQEQVDVNFISSKACPGGFNDPEELLPLCYKCSNYSSHLRGNRCPSCQSDYMFSFVSFEILPIVEFYPESGISDTEVERLLMAPPRSNMGHSDPFADTMIHEDITDALPLTLDRDALRAVDPIAVLIVKWPKPLKTKYYRNLLPDLQISICPECLQAFHSEDFEMQVLIKGHCPFCRTPSDNLFQN</sequence>
<evidence type="ECO:0000256" key="4">
    <source>
        <dbReference type="ARBA" id="ARBA00022737"/>
    </source>
</evidence>
<dbReference type="GO" id="GO:0097730">
    <property type="term" value="C:non-motile cilium"/>
    <property type="evidence" value="ECO:0007669"/>
    <property type="project" value="TreeGrafter"/>
</dbReference>
<dbReference type="Pfam" id="PF23377">
    <property type="entry name" value="Beta-prop_IFT122_2nd"/>
    <property type="match status" value="1"/>
</dbReference>
<feature type="domain" description="IFT122 first beta-propeller" evidence="9">
    <location>
        <begin position="22"/>
        <end position="193"/>
    </location>
</feature>
<proteinExistence type="predicted"/>
<dbReference type="InterPro" id="IPR036322">
    <property type="entry name" value="WD40_repeat_dom_sf"/>
</dbReference>
<dbReference type="AlphaFoldDB" id="A0A9Q0N4H4"/>
<evidence type="ECO:0000313" key="12">
    <source>
        <dbReference type="EMBL" id="KAJ6643007.1"/>
    </source>
</evidence>
<gene>
    <name evidence="12" type="primary">ift122</name>
    <name evidence="12" type="ORF">Bhyg_07963</name>
</gene>
<dbReference type="InterPro" id="IPR039857">
    <property type="entry name" value="Ift122/121"/>
</dbReference>
<comment type="caution">
    <text evidence="12">The sequence shown here is derived from an EMBL/GenBank/DDBJ whole genome shotgun (WGS) entry which is preliminary data.</text>
</comment>
<dbReference type="Pfam" id="PF25143">
    <property type="entry name" value="Zn_ribbon_IFT122_C"/>
    <property type="match status" value="1"/>
</dbReference>
<keyword evidence="3 7" id="KW-0853">WD repeat</keyword>
<dbReference type="Pfam" id="PF25144">
    <property type="entry name" value="Zn_ribbon_IFT122"/>
    <property type="match status" value="1"/>
</dbReference>
<reference evidence="12" key="1">
    <citation type="submission" date="2022-07" db="EMBL/GenBank/DDBJ databases">
        <authorList>
            <person name="Trinca V."/>
            <person name="Uliana J.V.C."/>
            <person name="Torres T.T."/>
            <person name="Ward R.J."/>
            <person name="Monesi N."/>
        </authorList>
    </citation>
    <scope>NUCLEOTIDE SEQUENCE</scope>
    <source>
        <strain evidence="12">HSMRA1968</strain>
        <tissue evidence="12">Whole embryos</tissue>
    </source>
</reference>
<feature type="domain" description="IFT122 first beta-propeller" evidence="9">
    <location>
        <begin position="198"/>
        <end position="300"/>
    </location>
</feature>
<dbReference type="InterPro" id="IPR015943">
    <property type="entry name" value="WD40/YVTN_repeat-like_dom_sf"/>
</dbReference>
<dbReference type="Proteomes" id="UP001151699">
    <property type="component" value="Chromosome B"/>
</dbReference>
<dbReference type="InterPro" id="IPR057411">
    <property type="entry name" value="TPR_IFT122"/>
</dbReference>
<dbReference type="Gene3D" id="1.25.40.470">
    <property type="match status" value="1"/>
</dbReference>
<feature type="repeat" description="WD" evidence="7">
    <location>
        <begin position="57"/>
        <end position="88"/>
    </location>
</feature>
<organism evidence="12 13">
    <name type="scientific">Pseudolycoriella hygida</name>
    <dbReference type="NCBI Taxonomy" id="35572"/>
    <lineage>
        <taxon>Eukaryota</taxon>
        <taxon>Metazoa</taxon>
        <taxon>Ecdysozoa</taxon>
        <taxon>Arthropoda</taxon>
        <taxon>Hexapoda</taxon>
        <taxon>Insecta</taxon>
        <taxon>Pterygota</taxon>
        <taxon>Neoptera</taxon>
        <taxon>Endopterygota</taxon>
        <taxon>Diptera</taxon>
        <taxon>Nematocera</taxon>
        <taxon>Sciaroidea</taxon>
        <taxon>Sciaridae</taxon>
        <taxon>Pseudolycoriella</taxon>
    </lineage>
</organism>
<feature type="domain" description="IFT122 second beta-propeller" evidence="8">
    <location>
        <begin position="306"/>
        <end position="562"/>
    </location>
</feature>
<evidence type="ECO:0000259" key="8">
    <source>
        <dbReference type="Pfam" id="PF23377"/>
    </source>
</evidence>
<evidence type="ECO:0000256" key="5">
    <source>
        <dbReference type="ARBA" id="ARBA00023069"/>
    </source>
</evidence>
<feature type="domain" description="IFT122 zinc ribbon" evidence="10">
    <location>
        <begin position="1009"/>
        <end position="1050"/>
    </location>
</feature>
<comment type="subcellular location">
    <subcellularLocation>
        <location evidence="1">Cell projection</location>
        <location evidence="1">Cilium</location>
    </subcellularLocation>
</comment>
<evidence type="ECO:0000259" key="11">
    <source>
        <dbReference type="Pfam" id="PF25295"/>
    </source>
</evidence>
<evidence type="ECO:0000256" key="1">
    <source>
        <dbReference type="ARBA" id="ARBA00004138"/>
    </source>
</evidence>
<dbReference type="InterPro" id="IPR056838">
    <property type="entry name" value="Zn_ribbon_IFT122"/>
</dbReference>
<keyword evidence="4" id="KW-0677">Repeat</keyword>
<keyword evidence="5" id="KW-0969">Cilium</keyword>
<dbReference type="PANTHER" id="PTHR12764">
    <property type="entry name" value="WD REPEAT DOMAIN-RELATED"/>
    <property type="match status" value="1"/>
</dbReference>
<dbReference type="InterPro" id="IPR001680">
    <property type="entry name" value="WD40_rpt"/>
</dbReference>
<evidence type="ECO:0000256" key="7">
    <source>
        <dbReference type="PROSITE-ProRule" id="PRU00221"/>
    </source>
</evidence>
<dbReference type="GO" id="GO:0030991">
    <property type="term" value="C:intraciliary transport particle A"/>
    <property type="evidence" value="ECO:0007669"/>
    <property type="project" value="TreeGrafter"/>
</dbReference>
<dbReference type="GO" id="GO:0061512">
    <property type="term" value="P:protein localization to cilium"/>
    <property type="evidence" value="ECO:0007669"/>
    <property type="project" value="TreeGrafter"/>
</dbReference>
<dbReference type="PROSITE" id="PS50294">
    <property type="entry name" value="WD_REPEATS_REGION"/>
    <property type="match status" value="1"/>
</dbReference>
<dbReference type="GO" id="GO:1905515">
    <property type="term" value="P:non-motile cilium assembly"/>
    <property type="evidence" value="ECO:0007669"/>
    <property type="project" value="TreeGrafter"/>
</dbReference>
<dbReference type="InterPro" id="IPR056152">
    <property type="entry name" value="Beta-prop_IFT122_2nd"/>
</dbReference>
<evidence type="ECO:0000259" key="10">
    <source>
        <dbReference type="Pfam" id="PF25144"/>
    </source>
</evidence>